<dbReference type="Pfam" id="PF00614">
    <property type="entry name" value="PLDc"/>
    <property type="match status" value="1"/>
</dbReference>
<evidence type="ECO:0000313" key="12">
    <source>
        <dbReference type="Proteomes" id="UP000076078"/>
    </source>
</evidence>
<protein>
    <recommendedName>
        <fullName evidence="2">phospholipase D</fullName>
        <ecNumber evidence="2">3.1.4.4</ecNumber>
    </recommendedName>
</protein>
<keyword evidence="12" id="KW-1185">Reference proteome</keyword>
<keyword evidence="4" id="KW-0378">Hydrolase</keyword>
<accession>A0A151ZG66</accession>
<dbReference type="PANTHER" id="PTHR18896">
    <property type="entry name" value="PHOSPHOLIPASE D"/>
    <property type="match status" value="1"/>
</dbReference>
<dbReference type="OrthoDB" id="14911at2759"/>
<feature type="compositionally biased region" description="Low complexity" evidence="7">
    <location>
        <begin position="763"/>
        <end position="773"/>
    </location>
</feature>
<evidence type="ECO:0000256" key="4">
    <source>
        <dbReference type="ARBA" id="ARBA00022801"/>
    </source>
</evidence>
<feature type="domain" description="EF-hand" evidence="10">
    <location>
        <begin position="192"/>
        <end position="227"/>
    </location>
</feature>
<reference evidence="11 12" key="1">
    <citation type="submission" date="2015-12" db="EMBL/GenBank/DDBJ databases">
        <title>Dictyostelia acquired genes for synthesis and detection of signals that induce cell-type specialization by lateral gene transfer from prokaryotes.</title>
        <authorList>
            <person name="Gloeckner G."/>
            <person name="Schaap P."/>
        </authorList>
    </citation>
    <scope>NUCLEOTIDE SEQUENCE [LARGE SCALE GENOMIC DNA]</scope>
    <source>
        <strain evidence="11 12">TK</strain>
    </source>
</reference>
<dbReference type="STRING" id="361077.A0A151ZG66"/>
<dbReference type="Pfam" id="PF13091">
    <property type="entry name" value="PLDc_2"/>
    <property type="match status" value="1"/>
</dbReference>
<evidence type="ECO:0000313" key="11">
    <source>
        <dbReference type="EMBL" id="KYQ92917.1"/>
    </source>
</evidence>
<evidence type="ECO:0000256" key="5">
    <source>
        <dbReference type="ARBA" id="ARBA00022963"/>
    </source>
</evidence>
<feature type="region of interest" description="Disordered" evidence="7">
    <location>
        <begin position="1"/>
        <end position="52"/>
    </location>
</feature>
<feature type="region of interest" description="Disordered" evidence="7">
    <location>
        <begin position="723"/>
        <end position="775"/>
    </location>
</feature>
<feature type="compositionally biased region" description="Basic and acidic residues" evidence="7">
    <location>
        <begin position="1"/>
        <end position="14"/>
    </location>
</feature>
<keyword evidence="3" id="KW-0677">Repeat</keyword>
<evidence type="ECO:0000256" key="3">
    <source>
        <dbReference type="ARBA" id="ARBA00022737"/>
    </source>
</evidence>
<dbReference type="PANTHER" id="PTHR18896:SF76">
    <property type="entry name" value="PHOSPHOLIPASE"/>
    <property type="match status" value="1"/>
</dbReference>
<dbReference type="OMA" id="IGSCNIN"/>
<keyword evidence="6" id="KW-0443">Lipid metabolism</keyword>
<dbReference type="Pfam" id="PF00169">
    <property type="entry name" value="PH"/>
    <property type="match status" value="1"/>
</dbReference>
<dbReference type="Proteomes" id="UP000076078">
    <property type="component" value="Unassembled WGS sequence"/>
</dbReference>
<dbReference type="PROSITE" id="PS50222">
    <property type="entry name" value="EF_HAND_2"/>
    <property type="match status" value="2"/>
</dbReference>
<dbReference type="InterPro" id="IPR011993">
    <property type="entry name" value="PH-like_dom_sf"/>
</dbReference>
<dbReference type="AlphaFoldDB" id="A0A151ZG66"/>
<dbReference type="CDD" id="cd09141">
    <property type="entry name" value="PLDc_vPLD1_2_yPLD_like_2"/>
    <property type="match status" value="1"/>
</dbReference>
<comment type="caution">
    <text evidence="11">The sequence shown here is derived from an EMBL/GenBank/DDBJ whole genome shotgun (WGS) entry which is preliminary data.</text>
</comment>
<dbReference type="PROSITE" id="PS50035">
    <property type="entry name" value="PLD"/>
    <property type="match status" value="2"/>
</dbReference>
<evidence type="ECO:0000256" key="6">
    <source>
        <dbReference type="ARBA" id="ARBA00023098"/>
    </source>
</evidence>
<organism evidence="11 12">
    <name type="scientific">Tieghemostelium lacteum</name>
    <name type="common">Slime mold</name>
    <name type="synonym">Dictyostelium lacteum</name>
    <dbReference type="NCBI Taxonomy" id="361077"/>
    <lineage>
        <taxon>Eukaryota</taxon>
        <taxon>Amoebozoa</taxon>
        <taxon>Evosea</taxon>
        <taxon>Eumycetozoa</taxon>
        <taxon>Dictyostelia</taxon>
        <taxon>Dictyosteliales</taxon>
        <taxon>Raperosteliaceae</taxon>
        <taxon>Tieghemostelium</taxon>
    </lineage>
</organism>
<feature type="compositionally biased region" description="Polar residues" evidence="7">
    <location>
        <begin position="16"/>
        <end position="48"/>
    </location>
</feature>
<dbReference type="InterPro" id="IPR025202">
    <property type="entry name" value="PLD-like_dom"/>
</dbReference>
<dbReference type="InterPro" id="IPR001736">
    <property type="entry name" value="PLipase_D/transphosphatidylase"/>
</dbReference>
<name>A0A151ZG66_TIELA</name>
<dbReference type="SUPFAM" id="SSF56024">
    <property type="entry name" value="Phospholipase D/nuclease"/>
    <property type="match status" value="2"/>
</dbReference>
<evidence type="ECO:0000259" key="8">
    <source>
        <dbReference type="PROSITE" id="PS50003"/>
    </source>
</evidence>
<dbReference type="PROSITE" id="PS50003">
    <property type="entry name" value="PH_DOMAIN"/>
    <property type="match status" value="1"/>
</dbReference>
<dbReference type="SMART" id="SM00233">
    <property type="entry name" value="PH"/>
    <property type="match status" value="1"/>
</dbReference>
<feature type="compositionally biased region" description="Acidic residues" evidence="7">
    <location>
        <begin position="737"/>
        <end position="752"/>
    </location>
</feature>
<dbReference type="Gene3D" id="2.30.29.30">
    <property type="entry name" value="Pleckstrin-homology domain (PH domain)/Phosphotyrosine-binding domain (PTB)"/>
    <property type="match status" value="1"/>
</dbReference>
<evidence type="ECO:0000259" key="10">
    <source>
        <dbReference type="PROSITE" id="PS50222"/>
    </source>
</evidence>
<dbReference type="Gene3D" id="3.30.870.10">
    <property type="entry name" value="Endonuclease Chain A"/>
    <property type="match status" value="2"/>
</dbReference>
<evidence type="ECO:0000259" key="9">
    <source>
        <dbReference type="PROSITE" id="PS50035"/>
    </source>
</evidence>
<dbReference type="EMBL" id="LODT01000028">
    <property type="protein sequence ID" value="KYQ92917.1"/>
    <property type="molecule type" value="Genomic_DNA"/>
</dbReference>
<dbReference type="SUPFAM" id="SSF50729">
    <property type="entry name" value="PH domain-like"/>
    <property type="match status" value="1"/>
</dbReference>
<feature type="domain" description="PLD phosphodiesterase" evidence="9">
    <location>
        <begin position="934"/>
        <end position="961"/>
    </location>
</feature>
<feature type="domain" description="PH" evidence="8">
    <location>
        <begin position="308"/>
        <end position="419"/>
    </location>
</feature>
<evidence type="ECO:0000256" key="2">
    <source>
        <dbReference type="ARBA" id="ARBA00012027"/>
    </source>
</evidence>
<dbReference type="InterPro" id="IPR002048">
    <property type="entry name" value="EF_hand_dom"/>
</dbReference>
<dbReference type="InterPro" id="IPR015679">
    <property type="entry name" value="PLipase_D_fam"/>
</dbReference>
<dbReference type="GO" id="GO:0004630">
    <property type="term" value="F:phospholipase D activity"/>
    <property type="evidence" value="ECO:0007669"/>
    <property type="project" value="UniProtKB-EC"/>
</dbReference>
<keyword evidence="5" id="KW-0442">Lipid degradation</keyword>
<feature type="domain" description="EF-hand" evidence="10">
    <location>
        <begin position="156"/>
        <end position="191"/>
    </location>
</feature>
<dbReference type="SMART" id="SM00155">
    <property type="entry name" value="PLDc"/>
    <property type="match status" value="2"/>
</dbReference>
<gene>
    <name evidence="11" type="ORF">DLAC_05511</name>
</gene>
<dbReference type="InterPro" id="IPR011992">
    <property type="entry name" value="EF-hand-dom_pair"/>
</dbReference>
<dbReference type="Gene3D" id="1.10.238.10">
    <property type="entry name" value="EF-hand"/>
    <property type="match status" value="1"/>
</dbReference>
<evidence type="ECO:0000256" key="7">
    <source>
        <dbReference type="SAM" id="MobiDB-lite"/>
    </source>
</evidence>
<dbReference type="EC" id="3.1.4.4" evidence="2"/>
<sequence length="1112" mass="128296">MSKYQHKGDSEKVEIPQQSSDIYQPKDTQVIEQKLPQNYEEQSTSATGQDIVHDEVKKERMYEQLVQSSLGPTASPETVAKQYAYAKKEEAQQYLQSHSIDDFPQEIAEQLKLLSLTSYFSLNEMILLHREFTKYTNGQLVMTKDQFLEHMTPFNGNEVLAKSLMNAIDRNGDESIQFVEFIQAVSIMCRGTKLERLRFTFQICDFNGDSMVSREEVRKTIKTIAKIFSKIGFNKDDRFGDPVQVVNSVFSGGLSSHGSYIHYKDELNLPEFIERSSQEVDLSHCFGMFDYFFTIFLLPWEQIDVNESNILKGNITKIKTKTFLNLNIVHHRVFSLKDGFLIIYKQKKFKKEKKKPSRVIYLPGSTAKVVENLKKSKISKKYHSHFGFRLTAGNYSRFFLMESQEKAQQWVNAIRFHSRYGYRFQAFSKVREHIQSEWFINGAEYYGRLAQCLREAKYEIFIAGWWVWPYVCLERHADNEEKQLKSRLDKILTERAEQGVKIRILVWNETNIGVQLGSGHAKRWLESCHPNIEVIRHPKIYPLSWSHHQKSVVIDQRVAFIGGVDICFMRFETHRFQILDVSGKTFLGKDYGNLMTACTRTGDPHKDQLDRLTFPRMPWHDVHVKLEGLSARDAGHNFIQRWNHAVVETGSKADLLVPKYYENKEETHEYQSNKVKNLIGDFKRGIGHLSYGAEKSSHKNNRGIDNPKVRKMAQAQAKLYNSGQGFHIDQDPQTSEDISDTEDEKDDELDESTDLRIHNENQTTTTTTSSSSTPKERYHLFNNVSNDCCVQIVRSGCEWSIGCETEDSCYKAYLHFIRLSKHFIYIQNLFFISSCGAKIPKNRIALAILNRIRKAIKLNEDFTVSVLVSINPSGDINEAANRMVIAWTNKTMFDGPDSILGILSAEYPNVDLSKYIGFYSLRQWEISNGKIFTEQIYVHSKVLIVDDKVAVIGSCNINDRSMLGYRDSEMACVVQDQDFIPSTMGGKPVQVSKFAHTLRVNLWRLHLGLKDNDIPNIIDPVVAYKDYWLATANSNTKIYKEVFGDAIPENQSRYDIPQLKFIPATDEKTSQVNKLRGVLILYPRDMYNETNLLTQKVNVLSPEYYVDVSVFT</sequence>
<comment type="catalytic activity">
    <reaction evidence="1">
        <text>a 1,2-diacyl-sn-glycero-3-phosphocholine + H2O = a 1,2-diacyl-sn-glycero-3-phosphate + choline + H(+)</text>
        <dbReference type="Rhea" id="RHEA:14445"/>
        <dbReference type="ChEBI" id="CHEBI:15354"/>
        <dbReference type="ChEBI" id="CHEBI:15377"/>
        <dbReference type="ChEBI" id="CHEBI:15378"/>
        <dbReference type="ChEBI" id="CHEBI:57643"/>
        <dbReference type="ChEBI" id="CHEBI:58608"/>
        <dbReference type="EC" id="3.1.4.4"/>
    </reaction>
</comment>
<feature type="domain" description="PLD phosphodiesterase" evidence="9">
    <location>
        <begin position="543"/>
        <end position="570"/>
    </location>
</feature>
<dbReference type="FunCoup" id="A0A151ZG66">
    <property type="interactions" value="78"/>
</dbReference>
<dbReference type="SMART" id="SM00054">
    <property type="entry name" value="EFh"/>
    <property type="match status" value="2"/>
</dbReference>
<proteinExistence type="predicted"/>
<dbReference type="GO" id="GO:0005509">
    <property type="term" value="F:calcium ion binding"/>
    <property type="evidence" value="ECO:0007669"/>
    <property type="project" value="InterPro"/>
</dbReference>
<dbReference type="InterPro" id="IPR001849">
    <property type="entry name" value="PH_domain"/>
</dbReference>
<evidence type="ECO:0000256" key="1">
    <source>
        <dbReference type="ARBA" id="ARBA00000798"/>
    </source>
</evidence>
<dbReference type="SUPFAM" id="SSF47473">
    <property type="entry name" value="EF-hand"/>
    <property type="match status" value="1"/>
</dbReference>
<dbReference type="InParanoid" id="A0A151ZG66"/>
<dbReference type="GO" id="GO:0009395">
    <property type="term" value="P:phospholipid catabolic process"/>
    <property type="evidence" value="ECO:0007669"/>
    <property type="project" value="TreeGrafter"/>
</dbReference>